<reference evidence="1 2" key="1">
    <citation type="submission" date="2010-04" db="EMBL/GenBank/DDBJ databases">
        <authorList>
            <person name="Qin X."/>
            <person name="Bachman B."/>
            <person name="Battles P."/>
            <person name="Bell A."/>
            <person name="Bess C."/>
            <person name="Bickham C."/>
            <person name="Chaboub L."/>
            <person name="Chen D."/>
            <person name="Coyle M."/>
            <person name="Deiros D.R."/>
            <person name="Dinh H."/>
            <person name="Forbes L."/>
            <person name="Fowler G."/>
            <person name="Francisco L."/>
            <person name="Fu Q."/>
            <person name="Gubbala S."/>
            <person name="Hale W."/>
            <person name="Han Y."/>
            <person name="Hemphill L."/>
            <person name="Highlander S.K."/>
            <person name="Hirani K."/>
            <person name="Hogues M."/>
            <person name="Jackson L."/>
            <person name="Jakkamsetti A."/>
            <person name="Javaid M."/>
            <person name="Jiang H."/>
            <person name="Korchina V."/>
            <person name="Kovar C."/>
            <person name="Lara F."/>
            <person name="Lee S."/>
            <person name="Mata R."/>
            <person name="Mathew T."/>
            <person name="Moen C."/>
            <person name="Morales K."/>
            <person name="Munidasa M."/>
            <person name="Nazareth L."/>
            <person name="Ngo R."/>
            <person name="Nguyen L."/>
            <person name="Okwuonu G."/>
            <person name="Ongeri F."/>
            <person name="Patil S."/>
            <person name="Petrosino J."/>
            <person name="Pham C."/>
            <person name="Pham P."/>
            <person name="Pu L.-L."/>
            <person name="Puazo M."/>
            <person name="Raj R."/>
            <person name="Reid J."/>
            <person name="Rouhana J."/>
            <person name="Saada N."/>
            <person name="Shang Y."/>
            <person name="Simmons D."/>
            <person name="Thornton R."/>
            <person name="Warren J."/>
            <person name="Weissenberger G."/>
            <person name="Zhang J."/>
            <person name="Zhang L."/>
            <person name="Zhou C."/>
            <person name="Zhu D."/>
            <person name="Muzny D."/>
            <person name="Worley K."/>
            <person name="Gibbs R."/>
        </authorList>
    </citation>
    <scope>NUCLEOTIDE SEQUENCE [LARGE SCALE GENOMIC DNA]</scope>
    <source>
        <strain evidence="1 2">ATCC 49957</strain>
    </source>
</reference>
<keyword evidence="2" id="KW-1185">Reference proteome</keyword>
<gene>
    <name evidence="1" type="ORF">HMPREF0731_3235</name>
</gene>
<dbReference type="AlphaFoldDB" id="D5RQ73"/>
<dbReference type="HOGENOM" id="CLU_3295775_0_0_5"/>
<sequence>MSGLSGACCWLALACSGQNASSALLGGFSPYVLPTEGRTL</sequence>
<comment type="caution">
    <text evidence="1">The sequence shown here is derived from an EMBL/GenBank/DDBJ whole genome shotgun (WGS) entry which is preliminary data.</text>
</comment>
<dbReference type="EMBL" id="ADVL01000657">
    <property type="protein sequence ID" value="EFH10531.1"/>
    <property type="molecule type" value="Genomic_DNA"/>
</dbReference>
<proteinExistence type="predicted"/>
<organism evidence="1 2">
    <name type="scientific">Pseudoroseomonas cervicalis ATCC 49957</name>
    <dbReference type="NCBI Taxonomy" id="525371"/>
    <lineage>
        <taxon>Bacteria</taxon>
        <taxon>Pseudomonadati</taxon>
        <taxon>Pseudomonadota</taxon>
        <taxon>Alphaproteobacteria</taxon>
        <taxon>Acetobacterales</taxon>
        <taxon>Roseomonadaceae</taxon>
        <taxon>Roseomonas</taxon>
    </lineage>
</organism>
<accession>D5RQ73</accession>
<evidence type="ECO:0000313" key="2">
    <source>
        <dbReference type="Proteomes" id="UP000005324"/>
    </source>
</evidence>
<evidence type="ECO:0000313" key="1">
    <source>
        <dbReference type="EMBL" id="EFH10531.1"/>
    </source>
</evidence>
<name>D5RQ73_9PROT</name>
<protein>
    <submittedName>
        <fullName evidence="1">Uncharacterized protein</fullName>
    </submittedName>
</protein>
<dbReference type="Proteomes" id="UP000005324">
    <property type="component" value="Unassembled WGS sequence"/>
</dbReference>